<dbReference type="Gramene" id="KQL23503">
    <property type="protein sequence ID" value="KQL23503"/>
    <property type="gene ID" value="SETIT_029191mg"/>
</dbReference>
<dbReference type="EnsemblPlants" id="KQL23503">
    <property type="protein sequence ID" value="KQL23503"/>
    <property type="gene ID" value="SETIT_029191mg"/>
</dbReference>
<evidence type="ECO:0000313" key="3">
    <source>
        <dbReference type="EnsemblPlants" id="KQL23503"/>
    </source>
</evidence>
<reference evidence="3" key="2">
    <citation type="submission" date="2018-08" db="UniProtKB">
        <authorList>
            <consortium name="EnsemblPlants"/>
        </authorList>
    </citation>
    <scope>IDENTIFICATION</scope>
    <source>
        <strain evidence="3">Yugu1</strain>
    </source>
</reference>
<proteinExistence type="predicted"/>
<dbReference type="Pfam" id="PF23544">
    <property type="entry name" value="AtuA_ferredoxin"/>
    <property type="match status" value="1"/>
</dbReference>
<dbReference type="ExpressionAtlas" id="K3ZRU2">
    <property type="expression patterns" value="baseline"/>
</dbReference>
<feature type="domain" description="Acyclic terpene utilisation N-terminal" evidence="1">
    <location>
        <begin position="22"/>
        <end position="77"/>
    </location>
</feature>
<dbReference type="InterPro" id="IPR056362">
    <property type="entry name" value="AtuA-like_ferredoxin_dom"/>
</dbReference>
<evidence type="ECO:0000259" key="2">
    <source>
        <dbReference type="Pfam" id="PF23544"/>
    </source>
</evidence>
<evidence type="ECO:0000313" key="4">
    <source>
        <dbReference type="Proteomes" id="UP000004995"/>
    </source>
</evidence>
<dbReference type="InterPro" id="IPR010839">
    <property type="entry name" value="AtuA_N"/>
</dbReference>
<dbReference type="AlphaFoldDB" id="K3ZRU2"/>
<sequence>MEQVQNCVVKLRSNPRRHRDKVYVGCGAGFGGDRPMAALKLLQRVKELNYLVLECLAERTLADRYRIMVSGGKGYDPRGSPLSSFQSIGAGQGRSTYLGAASIVNCLENYKPNVVITSRVADAALFLAPMIYELGWNWNDTEELAQGTLASHLLECGCQLTGGYFMHPGDAYRDFSFEQLVDLSLPYAEVSYGGEVIVGKADGSGGLLSHSTCAEQLLYEVGDPANYITPDLVVDFCHVQFHQISKDKVHCEGAKPSDACRPEKLLQLSPTEGGWKGWGEISYGGHQCLKRAQAAEYLVRSWIGERYPDIDEKIVSYIMGYDSLKAVGGDKDSYSSKQVMDARLRMDGLFELEEHAVQFVEEFIALYTNGPAGGGGISTGQRKEIILQKMLVDRENIFWRAHAKKASIPCLQDQATDSETVQMHISQSQKNPTSRAMGIQHVDTSMGTAPPVRASPGKKIALYHIAHSRVGDKGNDMNFSVIPHFPGDIGRLMAVITPDWVKNVVSPLLDLSSFPDEQAIQRRINLLELVSVEIYEVPGICSLNVVVRNILDGGVNCSRRIDRHGKTLSDLILCQEVVLPP</sequence>
<dbReference type="Pfam" id="PF07287">
    <property type="entry name" value="AtuA"/>
    <property type="match status" value="2"/>
</dbReference>
<dbReference type="PANTHER" id="PTHR47472:SF1">
    <property type="entry name" value="DUF1446-DOMAIN-CONTAINING PROTEIN"/>
    <property type="match status" value="1"/>
</dbReference>
<feature type="domain" description="Acyclic terpene utilisation N-terminal" evidence="1">
    <location>
        <begin position="95"/>
        <end position="402"/>
    </location>
</feature>
<evidence type="ECO:0000259" key="1">
    <source>
        <dbReference type="Pfam" id="PF07287"/>
    </source>
</evidence>
<accession>K3ZRU2</accession>
<dbReference type="PANTHER" id="PTHR47472">
    <property type="entry name" value="PROPIONYL-COA CARBOXYLASE"/>
    <property type="match status" value="1"/>
</dbReference>
<name>K3ZRU2_SETIT</name>
<dbReference type="HOGENOM" id="CLU_012617_1_0_1"/>
<reference evidence="4" key="1">
    <citation type="journal article" date="2012" name="Nat. Biotechnol.">
        <title>Reference genome sequence of the model plant Setaria.</title>
        <authorList>
            <person name="Bennetzen J.L."/>
            <person name="Schmutz J."/>
            <person name="Wang H."/>
            <person name="Percifield R."/>
            <person name="Hawkins J."/>
            <person name="Pontaroli A.C."/>
            <person name="Estep M."/>
            <person name="Feng L."/>
            <person name="Vaughn J.N."/>
            <person name="Grimwood J."/>
            <person name="Jenkins J."/>
            <person name="Barry K."/>
            <person name="Lindquist E."/>
            <person name="Hellsten U."/>
            <person name="Deshpande S."/>
            <person name="Wang X."/>
            <person name="Wu X."/>
            <person name="Mitros T."/>
            <person name="Triplett J."/>
            <person name="Yang X."/>
            <person name="Ye C.Y."/>
            <person name="Mauro-Herrera M."/>
            <person name="Wang L."/>
            <person name="Li P."/>
            <person name="Sharma M."/>
            <person name="Sharma R."/>
            <person name="Ronald P.C."/>
            <person name="Panaud O."/>
            <person name="Kellogg E.A."/>
            <person name="Brutnell T.P."/>
            <person name="Doust A.N."/>
            <person name="Tuskan G.A."/>
            <person name="Rokhsar D."/>
            <person name="Devos K.M."/>
        </authorList>
    </citation>
    <scope>NUCLEOTIDE SEQUENCE [LARGE SCALE GENOMIC DNA]</scope>
    <source>
        <strain evidence="4">cv. Yugu1</strain>
    </source>
</reference>
<dbReference type="Proteomes" id="UP000004995">
    <property type="component" value="Unassembled WGS sequence"/>
</dbReference>
<keyword evidence="4" id="KW-1185">Reference proteome</keyword>
<gene>
    <name evidence="3" type="primary">LOC101764660</name>
</gene>
<organism evidence="3 4">
    <name type="scientific">Setaria italica</name>
    <name type="common">Foxtail millet</name>
    <name type="synonym">Panicum italicum</name>
    <dbReference type="NCBI Taxonomy" id="4555"/>
    <lineage>
        <taxon>Eukaryota</taxon>
        <taxon>Viridiplantae</taxon>
        <taxon>Streptophyta</taxon>
        <taxon>Embryophyta</taxon>
        <taxon>Tracheophyta</taxon>
        <taxon>Spermatophyta</taxon>
        <taxon>Magnoliopsida</taxon>
        <taxon>Liliopsida</taxon>
        <taxon>Poales</taxon>
        <taxon>Poaceae</taxon>
        <taxon>PACMAD clade</taxon>
        <taxon>Panicoideae</taxon>
        <taxon>Panicodae</taxon>
        <taxon>Paniceae</taxon>
        <taxon>Cenchrinae</taxon>
        <taxon>Setaria</taxon>
    </lineage>
</organism>
<protein>
    <submittedName>
        <fullName evidence="3">Uncharacterized protein</fullName>
    </submittedName>
</protein>
<feature type="domain" description="AtuA-like ferredoxin-fold" evidence="2">
    <location>
        <begin position="460"/>
        <end position="577"/>
    </location>
</feature>
<dbReference type="EMBL" id="AGNK02000869">
    <property type="status" value="NOT_ANNOTATED_CDS"/>
    <property type="molecule type" value="Genomic_DNA"/>
</dbReference>